<evidence type="ECO:0000313" key="4">
    <source>
        <dbReference type="Proteomes" id="UP000184368"/>
    </source>
</evidence>
<dbReference type="STRING" id="1302690.BUE76_19490"/>
<dbReference type="AlphaFoldDB" id="A0A1M5E006"/>
<protein>
    <submittedName>
        <fullName evidence="3">Polyisoprenoid-binding protein YceI</fullName>
    </submittedName>
</protein>
<dbReference type="Pfam" id="PF04264">
    <property type="entry name" value="YceI"/>
    <property type="match status" value="1"/>
</dbReference>
<feature type="domain" description="Lipid/polyisoprenoid-binding YceI-like" evidence="2">
    <location>
        <begin position="23"/>
        <end position="189"/>
    </location>
</feature>
<reference evidence="3 4" key="1">
    <citation type="submission" date="2016-11" db="EMBL/GenBank/DDBJ databases">
        <authorList>
            <person name="Jaros S."/>
            <person name="Januszkiewicz K."/>
            <person name="Wedrychowicz H."/>
        </authorList>
    </citation>
    <scope>NUCLEOTIDE SEQUENCE [LARGE SCALE GENOMIC DNA]</scope>
    <source>
        <strain evidence="3 4">DSM 26897</strain>
    </source>
</reference>
<dbReference type="PANTHER" id="PTHR34406:SF1">
    <property type="entry name" value="PROTEIN YCEI"/>
    <property type="match status" value="1"/>
</dbReference>
<dbReference type="Gene3D" id="2.40.128.110">
    <property type="entry name" value="Lipid/polyisoprenoid-binding, YceI-like"/>
    <property type="match status" value="1"/>
</dbReference>
<feature type="signal peptide" evidence="1">
    <location>
        <begin position="1"/>
        <end position="20"/>
    </location>
</feature>
<dbReference type="SMART" id="SM00867">
    <property type="entry name" value="YceI"/>
    <property type="match status" value="1"/>
</dbReference>
<name>A0A1M5E006_9BACT</name>
<sequence length="190" mass="20515">MKKGILIASAFAALTAFTVADNVWKNDDPHSQLGFTVKHLGISDVSGFFTDFDAAINATKPDFSDAVVELTAKTASIDTRVDMRNNHLKSADFFDAEKFPAITFKSTSVTKNGTNKYKLAGNLTMHGVTKPVTMDMVYAGTVENPMSKKQTAGFQVSGTIKRSDFGIGANFPDAMVSDEVRIKADGEFAQ</sequence>
<evidence type="ECO:0000313" key="3">
    <source>
        <dbReference type="EMBL" id="SHF72464.1"/>
    </source>
</evidence>
<gene>
    <name evidence="3" type="ORF">SAMN05444008_111147</name>
</gene>
<organism evidence="3 4">
    <name type="scientific">Cnuella takakiae</name>
    <dbReference type="NCBI Taxonomy" id="1302690"/>
    <lineage>
        <taxon>Bacteria</taxon>
        <taxon>Pseudomonadati</taxon>
        <taxon>Bacteroidota</taxon>
        <taxon>Chitinophagia</taxon>
        <taxon>Chitinophagales</taxon>
        <taxon>Chitinophagaceae</taxon>
        <taxon>Cnuella</taxon>
    </lineage>
</organism>
<dbReference type="Proteomes" id="UP000184368">
    <property type="component" value="Unassembled WGS sequence"/>
</dbReference>
<keyword evidence="1" id="KW-0732">Signal</keyword>
<dbReference type="InterPro" id="IPR007372">
    <property type="entry name" value="Lipid/polyisoprenoid-bd_YceI"/>
</dbReference>
<keyword evidence="4" id="KW-1185">Reference proteome</keyword>
<dbReference type="OrthoDB" id="9811006at2"/>
<accession>A0A1M5E006</accession>
<feature type="chain" id="PRO_5011979504" evidence="1">
    <location>
        <begin position="21"/>
        <end position="190"/>
    </location>
</feature>
<dbReference type="RefSeq" id="WP_073044700.1">
    <property type="nucleotide sequence ID" value="NZ_FQUO01000011.1"/>
</dbReference>
<proteinExistence type="predicted"/>
<dbReference type="PANTHER" id="PTHR34406">
    <property type="entry name" value="PROTEIN YCEI"/>
    <property type="match status" value="1"/>
</dbReference>
<dbReference type="EMBL" id="FQUO01000011">
    <property type="protein sequence ID" value="SHF72464.1"/>
    <property type="molecule type" value="Genomic_DNA"/>
</dbReference>
<dbReference type="InterPro" id="IPR036761">
    <property type="entry name" value="TTHA0802/YceI-like_sf"/>
</dbReference>
<evidence type="ECO:0000259" key="2">
    <source>
        <dbReference type="SMART" id="SM00867"/>
    </source>
</evidence>
<evidence type="ECO:0000256" key="1">
    <source>
        <dbReference type="SAM" id="SignalP"/>
    </source>
</evidence>
<dbReference type="SUPFAM" id="SSF101874">
    <property type="entry name" value="YceI-like"/>
    <property type="match status" value="1"/>
</dbReference>